<sequence>MTQLRKEISSIKSQRRYTSGNTSATGEVVNAAGKVVMDKAADRAVQELFKYLF</sequence>
<organism evidence="2">
    <name type="scientific">hydrothermal vent metagenome</name>
    <dbReference type="NCBI Taxonomy" id="652676"/>
    <lineage>
        <taxon>unclassified sequences</taxon>
        <taxon>metagenomes</taxon>
        <taxon>ecological metagenomes</taxon>
    </lineage>
</organism>
<feature type="compositionally biased region" description="Polar residues" evidence="1">
    <location>
        <begin position="10"/>
        <end position="23"/>
    </location>
</feature>
<reference evidence="2" key="1">
    <citation type="submission" date="2018-06" db="EMBL/GenBank/DDBJ databases">
        <authorList>
            <person name="Zhirakovskaya E."/>
        </authorList>
    </citation>
    <scope>NUCLEOTIDE SEQUENCE</scope>
</reference>
<dbReference type="AlphaFoldDB" id="A0A3B0WKX7"/>
<feature type="region of interest" description="Disordered" evidence="1">
    <location>
        <begin position="1"/>
        <end position="23"/>
    </location>
</feature>
<gene>
    <name evidence="2" type="ORF">MNBD_GAMMA05-1724</name>
</gene>
<accession>A0A3B0WKX7</accession>
<proteinExistence type="predicted"/>
<evidence type="ECO:0000256" key="1">
    <source>
        <dbReference type="SAM" id="MobiDB-lite"/>
    </source>
</evidence>
<protein>
    <submittedName>
        <fullName evidence="2">Uncharacterized protein</fullName>
    </submittedName>
</protein>
<name>A0A3B0WKX7_9ZZZZ</name>
<evidence type="ECO:0000313" key="2">
    <source>
        <dbReference type="EMBL" id="VAW53180.1"/>
    </source>
</evidence>
<dbReference type="EMBL" id="UOFE01000032">
    <property type="protein sequence ID" value="VAW53180.1"/>
    <property type="molecule type" value="Genomic_DNA"/>
</dbReference>